<accession>A0A897N6Q6</accession>
<reference evidence="1 2" key="1">
    <citation type="submission" date="2020-11" db="EMBL/GenBank/DDBJ databases">
        <title>Carbohydrate-dependent, anaerobic sulfur respiration: A novel catabolism in halophilic archaea.</title>
        <authorList>
            <person name="Sorokin D.Y."/>
            <person name="Messina E."/>
            <person name="Smedile F."/>
            <person name="La Cono V."/>
            <person name="Hallsworth J.E."/>
            <person name="Yakimov M.M."/>
        </authorList>
    </citation>
    <scope>NUCLEOTIDE SEQUENCE [LARGE SCALE GENOMIC DNA]</scope>
    <source>
        <strain evidence="1 2">HSR12-2</strain>
    </source>
</reference>
<protein>
    <submittedName>
        <fullName evidence="1">Uncharacterized protein</fullName>
    </submittedName>
</protein>
<sequence>MVSMINNGRIASEAVQAVSADLTYAFYDHPRYEPPKAYEEARETFLERIADVPGVVSVYESGTGGISRPGISDIDLIVVVEDEVDDPAALREGIEAAKTDEYYFFHGPEVLTRSAFPEYYNVLPMPKDLQHHYGESLDYQKNQDRFNYLVYLVDSVMTTYPMEFLELLLFPGPSVDHHRLNIVLSDAFDLLVPGPIAEQFAVDLDTRFAVHRMNSLRNDMMLFSEITERETPTLDAFDASITDLRERWFELDRPDRETLLVERLQDAVTACFAFVEHLNAHLADIGVQVPATELTVRSHETRHNEFRPDWSASTAERKTCEYYREGRVRTVVLPQSVTVNKRLRGNEPVTAPKAYRTALDNRDRSKRQRDAAMAAYKYHPLRAWYMRVMGTLFGLKTRLVR</sequence>
<evidence type="ECO:0000313" key="1">
    <source>
        <dbReference type="EMBL" id="QSG08244.1"/>
    </source>
</evidence>
<organism evidence="1 2">
    <name type="scientific">Halapricum desulfuricans</name>
    <dbReference type="NCBI Taxonomy" id="2841257"/>
    <lineage>
        <taxon>Archaea</taxon>
        <taxon>Methanobacteriati</taxon>
        <taxon>Methanobacteriota</taxon>
        <taxon>Stenosarchaea group</taxon>
        <taxon>Halobacteria</taxon>
        <taxon>Halobacteriales</taxon>
        <taxon>Haloarculaceae</taxon>
        <taxon>Halapricum</taxon>
    </lineage>
</organism>
<name>A0A897N6Q6_9EURY</name>
<proteinExistence type="predicted"/>
<dbReference type="AlphaFoldDB" id="A0A897N6Q6"/>
<evidence type="ECO:0000313" key="2">
    <source>
        <dbReference type="Proteomes" id="UP000662973"/>
    </source>
</evidence>
<dbReference type="KEGG" id="hds:HSR122_0840"/>
<dbReference type="Proteomes" id="UP000662973">
    <property type="component" value="Chromosome"/>
</dbReference>
<gene>
    <name evidence="1" type="ORF">HSR122_0840</name>
</gene>
<keyword evidence="2" id="KW-1185">Reference proteome</keyword>
<dbReference type="EMBL" id="CP064788">
    <property type="protein sequence ID" value="QSG08244.1"/>
    <property type="molecule type" value="Genomic_DNA"/>
</dbReference>